<dbReference type="SUPFAM" id="SSF101874">
    <property type="entry name" value="YceI-like"/>
    <property type="match status" value="1"/>
</dbReference>
<dbReference type="PANTHER" id="PTHR34406">
    <property type="entry name" value="PROTEIN YCEI"/>
    <property type="match status" value="1"/>
</dbReference>
<dbReference type="PROSITE" id="PS51257">
    <property type="entry name" value="PROKAR_LIPOPROTEIN"/>
    <property type="match status" value="1"/>
</dbReference>
<dbReference type="InterPro" id="IPR007372">
    <property type="entry name" value="Lipid/polyisoprenoid-bd_YceI"/>
</dbReference>
<reference evidence="2 3" key="1">
    <citation type="journal article" date="2011" name="Stand. Genomic Sci.">
        <title>Non-contiguous finished genome sequence of Bacteroides coprosuis type strain (PC139).</title>
        <authorList>
            <person name="Land M."/>
            <person name="Held B."/>
            <person name="Gronow S."/>
            <person name="Abt B."/>
            <person name="Lucas S."/>
            <person name="Del Rio T.G."/>
            <person name="Nolan M."/>
            <person name="Tice H."/>
            <person name="Cheng J.F."/>
            <person name="Pitluck S."/>
            <person name="Liolios K."/>
            <person name="Pagani I."/>
            <person name="Ivanova N."/>
            <person name="Mavromatis K."/>
            <person name="Mikhailova N."/>
            <person name="Pati A."/>
            <person name="Tapia R."/>
            <person name="Han C."/>
            <person name="Goodwin L."/>
            <person name="Chen A."/>
            <person name="Palaniappan K."/>
            <person name="Hauser L."/>
            <person name="Brambilla E.M."/>
            <person name="Rohde M."/>
            <person name="Goker M."/>
            <person name="Detter J.C."/>
            <person name="Woyke T."/>
            <person name="Bristow J."/>
            <person name="Eisen J.A."/>
            <person name="Markowitz V."/>
            <person name="Hugenholtz P."/>
            <person name="Kyrpides N.C."/>
            <person name="Klenk H.P."/>
            <person name="Lapidus A."/>
        </authorList>
    </citation>
    <scope>NUCLEOTIDE SEQUENCE</scope>
    <source>
        <strain evidence="2 3">DSM 18011</strain>
    </source>
</reference>
<evidence type="ECO:0000259" key="1">
    <source>
        <dbReference type="SMART" id="SM00867"/>
    </source>
</evidence>
<dbReference type="PANTHER" id="PTHR34406:SF1">
    <property type="entry name" value="PROTEIN YCEI"/>
    <property type="match status" value="1"/>
</dbReference>
<dbReference type="STRING" id="679937.Bcop_1388"/>
<evidence type="ECO:0000313" key="2">
    <source>
        <dbReference type="EMBL" id="EGJ71583.1"/>
    </source>
</evidence>
<organism evidence="2 3">
    <name type="scientific">Bacteroides coprosuis DSM 18011</name>
    <dbReference type="NCBI Taxonomy" id="679937"/>
    <lineage>
        <taxon>Bacteria</taxon>
        <taxon>Pseudomonadati</taxon>
        <taxon>Bacteroidota</taxon>
        <taxon>Bacteroidia</taxon>
        <taxon>Bacteroidales</taxon>
        <taxon>Bacteroidaceae</taxon>
        <taxon>Bacteroides</taxon>
    </lineage>
</organism>
<accession>F3ZPC6</accession>
<dbReference type="HOGENOM" id="CLU_071003_2_2_10"/>
<proteinExistence type="predicted"/>
<dbReference type="EMBL" id="CM001167">
    <property type="protein sequence ID" value="EGJ71583.1"/>
    <property type="molecule type" value="Genomic_DNA"/>
</dbReference>
<sequence>MKQKPLFVLVAALGLAACGSGNKQKPIEATDAKEVATATQQTLRIDPATSVINWAGHKVGGSHHGVLSLTSGNLSIDKDQLLSGTFIIDMNSIVDKDLTDGKLNDMLVNHLKSADFFDVEKYPEASFQITSTTLLSDNYYQIEGNLKMKEETKNITFNATITLENDIYTAVTDTFAIDRTQWGVNYGSKNIFKDLKDKIIEDNMDVQIVITAK</sequence>
<dbReference type="AlphaFoldDB" id="F3ZPC6"/>
<dbReference type="Pfam" id="PF04264">
    <property type="entry name" value="YceI"/>
    <property type="match status" value="1"/>
</dbReference>
<dbReference type="Proteomes" id="UP000018439">
    <property type="component" value="Chromosome"/>
</dbReference>
<dbReference type="InterPro" id="IPR036761">
    <property type="entry name" value="TTHA0802/YceI-like_sf"/>
</dbReference>
<evidence type="ECO:0000313" key="3">
    <source>
        <dbReference type="Proteomes" id="UP000018439"/>
    </source>
</evidence>
<keyword evidence="3" id="KW-1185">Reference proteome</keyword>
<protein>
    <submittedName>
        <fullName evidence="2">YceI family protein</fullName>
    </submittedName>
</protein>
<dbReference type="eggNOG" id="COG2353">
    <property type="taxonomic scope" value="Bacteria"/>
</dbReference>
<feature type="domain" description="Lipid/polyisoprenoid-binding YceI-like" evidence="1">
    <location>
        <begin position="42"/>
        <end position="213"/>
    </location>
</feature>
<dbReference type="OrthoDB" id="951410at2"/>
<name>F3ZPC6_9BACE</name>
<gene>
    <name evidence="2" type="ORF">Bcop_1388</name>
</gene>
<dbReference type="Gene3D" id="2.40.128.110">
    <property type="entry name" value="Lipid/polyisoprenoid-binding, YceI-like"/>
    <property type="match status" value="1"/>
</dbReference>
<dbReference type="SMART" id="SM00867">
    <property type="entry name" value="YceI"/>
    <property type="match status" value="1"/>
</dbReference>